<dbReference type="InterPro" id="IPR028259">
    <property type="entry name" value="AP2-like_int_N"/>
</dbReference>
<dbReference type="GO" id="GO:0003677">
    <property type="term" value="F:DNA binding"/>
    <property type="evidence" value="ECO:0007669"/>
    <property type="project" value="UniProtKB-KW"/>
</dbReference>
<feature type="region of interest" description="Disordered" evidence="1">
    <location>
        <begin position="1"/>
        <end position="53"/>
    </location>
</feature>
<evidence type="ECO:0000313" key="4">
    <source>
        <dbReference type="Proteomes" id="UP000681414"/>
    </source>
</evidence>
<sequence length="53" mass="6160">MKGYLRKRGSNWSFTIDLPRDPVTNKRRQRTKSGFSTQKDARVAMTGEKKSNE</sequence>
<feature type="domain" description="AP2-like integrase N-terminal" evidence="2">
    <location>
        <begin position="12"/>
        <end position="44"/>
    </location>
</feature>
<gene>
    <name evidence="3" type="ORF">KHA97_08790</name>
</gene>
<dbReference type="Pfam" id="PF14657">
    <property type="entry name" value="Arm-DNA-bind_4"/>
    <property type="match status" value="1"/>
</dbReference>
<proteinExistence type="predicted"/>
<feature type="compositionally biased region" description="Basic and acidic residues" evidence="1">
    <location>
        <begin position="39"/>
        <end position="53"/>
    </location>
</feature>
<evidence type="ECO:0000256" key="1">
    <source>
        <dbReference type="SAM" id="MobiDB-lite"/>
    </source>
</evidence>
<reference evidence="3 4" key="1">
    <citation type="submission" date="2021-05" db="EMBL/GenBank/DDBJ databases">
        <title>Novel Bacillus species.</title>
        <authorList>
            <person name="Liu G."/>
        </authorList>
    </citation>
    <scope>NUCLEOTIDE SEQUENCE [LARGE SCALE GENOMIC DNA]</scope>
    <source>
        <strain evidence="4">FJAT-49780</strain>
    </source>
</reference>
<dbReference type="Proteomes" id="UP000681414">
    <property type="component" value="Unassembled WGS sequence"/>
</dbReference>
<dbReference type="AlphaFoldDB" id="A0A942TE74"/>
<evidence type="ECO:0000259" key="2">
    <source>
        <dbReference type="Pfam" id="PF14657"/>
    </source>
</evidence>
<dbReference type="EMBL" id="JAGYPG010000002">
    <property type="protein sequence ID" value="MBS4195151.1"/>
    <property type="molecule type" value="Genomic_DNA"/>
</dbReference>
<organism evidence="3 4">
    <name type="scientific">Lederbergia citri</name>
    <dbReference type="NCBI Taxonomy" id="2833580"/>
    <lineage>
        <taxon>Bacteria</taxon>
        <taxon>Bacillati</taxon>
        <taxon>Bacillota</taxon>
        <taxon>Bacilli</taxon>
        <taxon>Bacillales</taxon>
        <taxon>Bacillaceae</taxon>
        <taxon>Lederbergia</taxon>
    </lineage>
</organism>
<keyword evidence="4" id="KW-1185">Reference proteome</keyword>
<keyword evidence="3" id="KW-0238">DNA-binding</keyword>
<protein>
    <submittedName>
        <fullName evidence="3">Arm DNA-binding domain-containing protein</fullName>
    </submittedName>
</protein>
<dbReference type="RefSeq" id="WP_213124390.1">
    <property type="nucleotide sequence ID" value="NZ_JAGYPG010000002.1"/>
</dbReference>
<name>A0A942TE74_9BACI</name>
<comment type="caution">
    <text evidence="3">The sequence shown here is derived from an EMBL/GenBank/DDBJ whole genome shotgun (WGS) entry which is preliminary data.</text>
</comment>
<evidence type="ECO:0000313" key="3">
    <source>
        <dbReference type="EMBL" id="MBS4195151.1"/>
    </source>
</evidence>
<accession>A0A942TE74</accession>